<feature type="non-terminal residue" evidence="2">
    <location>
        <position position="1"/>
    </location>
</feature>
<dbReference type="AlphaFoldDB" id="A0A484M579"/>
<sequence length="59" mass="6237">MRRAAVVFFLIIQITVPILFAAAEAASGSPVKFLPGFDGGPLPFQLQTGSLGYLGKEEV</sequence>
<dbReference type="Proteomes" id="UP000595140">
    <property type="component" value="Unassembled WGS sequence"/>
</dbReference>
<evidence type="ECO:0000313" key="3">
    <source>
        <dbReference type="Proteomes" id="UP000595140"/>
    </source>
</evidence>
<evidence type="ECO:0000313" key="2">
    <source>
        <dbReference type="EMBL" id="VFQ84001.1"/>
    </source>
</evidence>
<feature type="signal peptide" evidence="1">
    <location>
        <begin position="1"/>
        <end position="25"/>
    </location>
</feature>
<reference evidence="2 3" key="1">
    <citation type="submission" date="2018-04" db="EMBL/GenBank/DDBJ databases">
        <authorList>
            <person name="Vogel A."/>
        </authorList>
    </citation>
    <scope>NUCLEOTIDE SEQUENCE [LARGE SCALE GENOMIC DNA]</scope>
</reference>
<proteinExistence type="predicted"/>
<keyword evidence="3" id="KW-1185">Reference proteome</keyword>
<name>A0A484M579_9ASTE</name>
<feature type="chain" id="PRO_5019800295" evidence="1">
    <location>
        <begin position="26"/>
        <end position="59"/>
    </location>
</feature>
<gene>
    <name evidence="2" type="ORF">CCAM_LOCUS25777</name>
</gene>
<evidence type="ECO:0000256" key="1">
    <source>
        <dbReference type="SAM" id="SignalP"/>
    </source>
</evidence>
<keyword evidence="1" id="KW-0732">Signal</keyword>
<accession>A0A484M579</accession>
<organism evidence="2 3">
    <name type="scientific">Cuscuta campestris</name>
    <dbReference type="NCBI Taxonomy" id="132261"/>
    <lineage>
        <taxon>Eukaryota</taxon>
        <taxon>Viridiplantae</taxon>
        <taxon>Streptophyta</taxon>
        <taxon>Embryophyta</taxon>
        <taxon>Tracheophyta</taxon>
        <taxon>Spermatophyta</taxon>
        <taxon>Magnoliopsida</taxon>
        <taxon>eudicotyledons</taxon>
        <taxon>Gunneridae</taxon>
        <taxon>Pentapetalae</taxon>
        <taxon>asterids</taxon>
        <taxon>lamiids</taxon>
        <taxon>Solanales</taxon>
        <taxon>Convolvulaceae</taxon>
        <taxon>Cuscuteae</taxon>
        <taxon>Cuscuta</taxon>
        <taxon>Cuscuta subgen. Grammica</taxon>
        <taxon>Cuscuta sect. Cleistogrammica</taxon>
    </lineage>
</organism>
<protein>
    <submittedName>
        <fullName evidence="2">Uncharacterized protein</fullName>
    </submittedName>
</protein>
<dbReference type="EMBL" id="OOIL02002675">
    <property type="protein sequence ID" value="VFQ84001.1"/>
    <property type="molecule type" value="Genomic_DNA"/>
</dbReference>
<feature type="non-terminal residue" evidence="2">
    <location>
        <position position="59"/>
    </location>
</feature>